<dbReference type="AlphaFoldDB" id="A0AAI9VEY8"/>
<reference evidence="2" key="1">
    <citation type="submission" date="2016-11" db="EMBL/GenBank/DDBJ databases">
        <title>The genome sequence of Colletotrichum cuscutae.</title>
        <authorList>
            <person name="Baroncelli R."/>
        </authorList>
    </citation>
    <scope>NUCLEOTIDE SEQUENCE</scope>
    <source>
        <strain evidence="2">IMI 304802</strain>
    </source>
</reference>
<feature type="domain" description="Glucose-methanol-choline oxidoreductase C-terminal" evidence="1">
    <location>
        <begin position="59"/>
        <end position="145"/>
    </location>
</feature>
<dbReference type="Pfam" id="PF05199">
    <property type="entry name" value="GMC_oxred_C"/>
    <property type="match status" value="1"/>
</dbReference>
<organism evidence="2 3">
    <name type="scientific">Colletotrichum cuscutae</name>
    <dbReference type="NCBI Taxonomy" id="1209917"/>
    <lineage>
        <taxon>Eukaryota</taxon>
        <taxon>Fungi</taxon>
        <taxon>Dikarya</taxon>
        <taxon>Ascomycota</taxon>
        <taxon>Pezizomycotina</taxon>
        <taxon>Sordariomycetes</taxon>
        <taxon>Hypocreomycetidae</taxon>
        <taxon>Glomerellales</taxon>
        <taxon>Glomerellaceae</taxon>
        <taxon>Colletotrichum</taxon>
        <taxon>Colletotrichum acutatum species complex</taxon>
    </lineage>
</organism>
<gene>
    <name evidence="2" type="ORF">CCUS01_15070</name>
</gene>
<dbReference type="Gene3D" id="3.30.560.10">
    <property type="entry name" value="Glucose Oxidase, domain 3"/>
    <property type="match status" value="1"/>
</dbReference>
<dbReference type="Proteomes" id="UP001239213">
    <property type="component" value="Unassembled WGS sequence"/>
</dbReference>
<keyword evidence="3" id="KW-1185">Reference proteome</keyword>
<dbReference type="InterPro" id="IPR007867">
    <property type="entry name" value="GMC_OxRtase_C"/>
</dbReference>
<evidence type="ECO:0000313" key="2">
    <source>
        <dbReference type="EMBL" id="KAK1486740.1"/>
    </source>
</evidence>
<sequence length="391" mass="43039">MLLANYYLLSTNTDQVVKDGYLKHVQQILQMHQRNSMADMELLYGDAVRLLESTSSTPSRPQSLNLAVSPTLTTGKWRLSHYVQALGATETLPWVIALSDSDILEFVEGVSATEYHYTGTCAMLPRPLGGVVDSNLNSMLVSCLYFHRRITRRRSMQSLKSETSSGCYFTAIFLMSVAKDGLLEDEGIDEGSLDNCLLLYSPKFPGFGGAESLFYFCDWCNLLNVVFQEVNYSRKMITGTAVHGLGGMGNGKSCHVPPQGPLIDRLNQPAGTMTSASWPLCLSSRPANGSRFLFVFLSRCNSKNWDEAIGFRACFANSTRLVDGMLTTFSTSISASTGEPYGPGLPRQFESFVALVPLWRAAGVTPELHFKALDKSGSLLIFSSFNIPIEF</sequence>
<dbReference type="InterPro" id="IPR036188">
    <property type="entry name" value="FAD/NAD-bd_sf"/>
</dbReference>
<dbReference type="GO" id="GO:0016614">
    <property type="term" value="F:oxidoreductase activity, acting on CH-OH group of donors"/>
    <property type="evidence" value="ECO:0007669"/>
    <property type="project" value="InterPro"/>
</dbReference>
<dbReference type="Gene3D" id="3.50.50.60">
    <property type="entry name" value="FAD/NAD(P)-binding domain"/>
    <property type="match status" value="1"/>
</dbReference>
<dbReference type="EMBL" id="MPDP01000060">
    <property type="protein sequence ID" value="KAK1486740.1"/>
    <property type="molecule type" value="Genomic_DNA"/>
</dbReference>
<evidence type="ECO:0000313" key="3">
    <source>
        <dbReference type="Proteomes" id="UP001239213"/>
    </source>
</evidence>
<name>A0AAI9VEY8_9PEZI</name>
<proteinExistence type="predicted"/>
<accession>A0AAI9VEY8</accession>
<comment type="caution">
    <text evidence="2">The sequence shown here is derived from an EMBL/GenBank/DDBJ whole genome shotgun (WGS) entry which is preliminary data.</text>
</comment>
<evidence type="ECO:0000259" key="1">
    <source>
        <dbReference type="Pfam" id="PF05199"/>
    </source>
</evidence>
<protein>
    <submittedName>
        <fullName evidence="2">Choline dehydrogenase</fullName>
    </submittedName>
</protein>